<accession>B1Y9N1</accession>
<dbReference type="Proteomes" id="UP000001694">
    <property type="component" value="Chromosome"/>
</dbReference>
<sequence>MQQHKVMAFRRVVALLGVGGVGKTTFAYRLLGLSDVPVITLRPSYYRLYIGNYEYDILDVPGQLVYEVALKFASFKVSIVNRLIYMYDVTNYESLHAIAELHSIFIERKSSISEEVVIVGNKRDLAEEVGFYIEADEIASSIGADEVYYISAVKDPPEVLMKILRGVN</sequence>
<protein>
    <submittedName>
        <fullName evidence="1">Miro domain protein</fullName>
    </submittedName>
</protein>
<dbReference type="InterPro" id="IPR001806">
    <property type="entry name" value="Small_GTPase"/>
</dbReference>
<dbReference type="KEGG" id="tne:Tneu_1536"/>
<name>B1Y9N1_PYRNV</name>
<dbReference type="eggNOG" id="arCOG00364">
    <property type="taxonomic scope" value="Archaea"/>
</dbReference>
<dbReference type="GO" id="GO:0005525">
    <property type="term" value="F:GTP binding"/>
    <property type="evidence" value="ECO:0007669"/>
    <property type="project" value="InterPro"/>
</dbReference>
<dbReference type="Pfam" id="PF00071">
    <property type="entry name" value="Ras"/>
    <property type="match status" value="1"/>
</dbReference>
<dbReference type="SUPFAM" id="SSF52540">
    <property type="entry name" value="P-loop containing nucleoside triphosphate hydrolases"/>
    <property type="match status" value="1"/>
</dbReference>
<keyword evidence="2" id="KW-1185">Reference proteome</keyword>
<evidence type="ECO:0000313" key="2">
    <source>
        <dbReference type="Proteomes" id="UP000001694"/>
    </source>
</evidence>
<gene>
    <name evidence="1" type="ordered locus">Tneu_1536</name>
</gene>
<organism evidence="1 2">
    <name type="scientific">Pyrobaculum neutrophilum (strain DSM 2338 / JCM 9278 / NBRC 100436 / V24Sta)</name>
    <name type="common">Thermoproteus neutrophilus</name>
    <dbReference type="NCBI Taxonomy" id="444157"/>
    <lineage>
        <taxon>Archaea</taxon>
        <taxon>Thermoproteota</taxon>
        <taxon>Thermoprotei</taxon>
        <taxon>Thermoproteales</taxon>
        <taxon>Thermoproteaceae</taxon>
        <taxon>Pyrobaculum</taxon>
    </lineage>
</organism>
<proteinExistence type="predicted"/>
<dbReference type="CDD" id="cd00882">
    <property type="entry name" value="Ras_like_GTPase"/>
    <property type="match status" value="1"/>
</dbReference>
<dbReference type="EMBL" id="CP001014">
    <property type="protein sequence ID" value="ACB40460.1"/>
    <property type="molecule type" value="Genomic_DNA"/>
</dbReference>
<dbReference type="InterPro" id="IPR027417">
    <property type="entry name" value="P-loop_NTPase"/>
</dbReference>
<dbReference type="AlphaFoldDB" id="B1Y9N1"/>
<dbReference type="GO" id="GO:0003924">
    <property type="term" value="F:GTPase activity"/>
    <property type="evidence" value="ECO:0007669"/>
    <property type="project" value="InterPro"/>
</dbReference>
<reference evidence="1" key="1">
    <citation type="submission" date="2008-03" db="EMBL/GenBank/DDBJ databases">
        <title>Complete sequence of Thermoproteus neutrophilus V24Sta.</title>
        <authorList>
            <consortium name="US DOE Joint Genome Institute"/>
            <person name="Copeland A."/>
            <person name="Lucas S."/>
            <person name="Lapidus A."/>
            <person name="Glavina del Rio T."/>
            <person name="Dalin E."/>
            <person name="Tice H."/>
            <person name="Bruce D."/>
            <person name="Goodwin L."/>
            <person name="Pitluck S."/>
            <person name="Sims D."/>
            <person name="Brettin T."/>
            <person name="Detter J.C."/>
            <person name="Han C."/>
            <person name="Kuske C.R."/>
            <person name="Schmutz J."/>
            <person name="Larimer F."/>
            <person name="Land M."/>
            <person name="Hauser L."/>
            <person name="Kyrpides N."/>
            <person name="Mikhailova N."/>
            <person name="Biddle J.F."/>
            <person name="Zhang Z."/>
            <person name="Fitz-Gibbon S.T."/>
            <person name="Lowe T.M."/>
            <person name="Saltikov C."/>
            <person name="House C.H."/>
            <person name="Richardson P."/>
        </authorList>
    </citation>
    <scope>NUCLEOTIDE SEQUENCE [LARGE SCALE GENOMIC DNA]</scope>
    <source>
        <strain evidence="1">V24Sta</strain>
    </source>
</reference>
<evidence type="ECO:0000313" key="1">
    <source>
        <dbReference type="EMBL" id="ACB40460.1"/>
    </source>
</evidence>
<dbReference type="Gene3D" id="3.40.50.300">
    <property type="entry name" value="P-loop containing nucleotide triphosphate hydrolases"/>
    <property type="match status" value="1"/>
</dbReference>
<dbReference type="HOGENOM" id="CLU_144586_0_0_2"/>